<proteinExistence type="predicted"/>
<accession>A0A2L2TLB0</accession>
<sequence length="379" mass="43199">MRSARPHQQLPQETYCCFCSGPLQNALDNWDCNSIADPTIDESVPAEVTISERDGAVWEQCVCITPEAPETRMLIYAAVRDVDDFRNAYVDGWDEELIAGEDNLLIHPVCLAFICRHNDITAKQLWGAIFDHDNAKWSRTGQIDGVCYYEIEKRCQTLFNYDAYAETSHDLGWLLTRPTCLPAPKELQLVVTMGPALGSGHKVFDIPELFGYILQYVIDVPLADIESELKANLPEIHQPKASRRIFEAPSAITAAKILLSLVQVNRSFYHAIVSIRQDLFLQAMQNFGWMLPFTPADWIDSEWPDTVLRGKAVPMGPTIDWRAYMLDCLCKRTPGIRNRWRLHKVAVQFAHYREAGSLAFKPDLKRAEAKGWEVGVRWW</sequence>
<name>A0A2L2TLB0_9HYPO</name>
<dbReference type="AlphaFoldDB" id="A0A2L2TLB0"/>
<dbReference type="Proteomes" id="UP000245910">
    <property type="component" value="Chromosome IIII"/>
</dbReference>
<protein>
    <submittedName>
        <fullName evidence="1">Uncharacterized protein</fullName>
    </submittedName>
</protein>
<keyword evidence="2" id="KW-1185">Reference proteome</keyword>
<evidence type="ECO:0000313" key="2">
    <source>
        <dbReference type="Proteomes" id="UP000245910"/>
    </source>
</evidence>
<organism evidence="1 2">
    <name type="scientific">Fusarium venenatum</name>
    <dbReference type="NCBI Taxonomy" id="56646"/>
    <lineage>
        <taxon>Eukaryota</taxon>
        <taxon>Fungi</taxon>
        <taxon>Dikarya</taxon>
        <taxon>Ascomycota</taxon>
        <taxon>Pezizomycotina</taxon>
        <taxon>Sordariomycetes</taxon>
        <taxon>Hypocreomycetidae</taxon>
        <taxon>Hypocreales</taxon>
        <taxon>Nectriaceae</taxon>
        <taxon>Fusarium</taxon>
    </lineage>
</organism>
<dbReference type="EMBL" id="LN649232">
    <property type="protein sequence ID" value="CEI42208.1"/>
    <property type="molecule type" value="Genomic_DNA"/>
</dbReference>
<evidence type="ECO:0000313" key="1">
    <source>
        <dbReference type="EMBL" id="CEI42208.1"/>
    </source>
</evidence>
<reference evidence="2" key="1">
    <citation type="submission" date="2014-10" db="EMBL/GenBank/DDBJ databases">
        <authorList>
            <person name="King R."/>
        </authorList>
    </citation>
    <scope>NUCLEOTIDE SEQUENCE [LARGE SCALE GENOMIC DNA]</scope>
    <source>
        <strain evidence="2">A3/5</strain>
    </source>
</reference>